<dbReference type="GeneID" id="19328286"/>
<evidence type="ECO:0000256" key="1">
    <source>
        <dbReference type="SAM" id="MobiDB-lite"/>
    </source>
</evidence>
<gene>
    <name evidence="2" type="ORF">UCRPA7_752</name>
</gene>
<dbReference type="AlphaFoldDB" id="R8BWI0"/>
<sequence>MLILRVNRNRVWECEYQAYVVEYLDTCPVAKTPIPYFPIPDDAEDACSCNLGEVYEGIYPPLSDVTTCSTNAGLVDGFSAQEAYEKGCQCCEMSALISNAYGICPDTDQSYLLIPTLLAEVENSYGFNFTDCADSLSQYDCVSDLGFTNVAGGTFYSPDDLPTTATQSLSNGPGTVTAPASGSVFTYTNGADSQVYTITAASVDKAGSAKTTTAKGSDATGSSTDSTGSAGTGSPTATGSGSTSTSSTAKNSGDVLRANAGLVAGLLLGCLYLTHM</sequence>
<organism evidence="2 3">
    <name type="scientific">Phaeoacremonium minimum (strain UCR-PA7)</name>
    <name type="common">Esca disease fungus</name>
    <name type="synonym">Togninia minima</name>
    <dbReference type="NCBI Taxonomy" id="1286976"/>
    <lineage>
        <taxon>Eukaryota</taxon>
        <taxon>Fungi</taxon>
        <taxon>Dikarya</taxon>
        <taxon>Ascomycota</taxon>
        <taxon>Pezizomycotina</taxon>
        <taxon>Sordariomycetes</taxon>
        <taxon>Sordariomycetidae</taxon>
        <taxon>Togniniales</taxon>
        <taxon>Togniniaceae</taxon>
        <taxon>Phaeoacremonium</taxon>
    </lineage>
</organism>
<dbReference type="Proteomes" id="UP000014074">
    <property type="component" value="Unassembled WGS sequence"/>
</dbReference>
<dbReference type="EMBL" id="KB932813">
    <property type="protein sequence ID" value="EOO03697.1"/>
    <property type="molecule type" value="Genomic_DNA"/>
</dbReference>
<evidence type="ECO:0000313" key="2">
    <source>
        <dbReference type="EMBL" id="EOO03697.1"/>
    </source>
</evidence>
<reference evidence="3" key="1">
    <citation type="journal article" date="2013" name="Genome Announc.">
        <title>Draft genome sequence of the ascomycete Phaeoacremonium aleophilum strain UCR-PA7, a causal agent of the esca disease complex in grapevines.</title>
        <authorList>
            <person name="Blanco-Ulate B."/>
            <person name="Rolshausen P."/>
            <person name="Cantu D."/>
        </authorList>
    </citation>
    <scope>NUCLEOTIDE SEQUENCE [LARGE SCALE GENOMIC DNA]</scope>
    <source>
        <strain evidence="3">UCR-PA7</strain>
    </source>
</reference>
<feature type="region of interest" description="Disordered" evidence="1">
    <location>
        <begin position="209"/>
        <end position="250"/>
    </location>
</feature>
<dbReference type="KEGG" id="tmn:UCRPA7_752"/>
<dbReference type="eggNOG" id="ENOG502SPS8">
    <property type="taxonomic scope" value="Eukaryota"/>
</dbReference>
<accession>R8BWI0</accession>
<dbReference type="OrthoDB" id="3538998at2759"/>
<keyword evidence="3" id="KW-1185">Reference proteome</keyword>
<dbReference type="RefSeq" id="XP_007911536.1">
    <property type="nucleotide sequence ID" value="XM_007913345.1"/>
</dbReference>
<dbReference type="HOGENOM" id="CLU_053555_1_0_1"/>
<protein>
    <submittedName>
        <fullName evidence="2">Putative membrane protein</fullName>
    </submittedName>
</protein>
<proteinExistence type="predicted"/>
<feature type="compositionally biased region" description="Low complexity" evidence="1">
    <location>
        <begin position="216"/>
        <end position="249"/>
    </location>
</feature>
<evidence type="ECO:0000313" key="3">
    <source>
        <dbReference type="Proteomes" id="UP000014074"/>
    </source>
</evidence>
<name>R8BWI0_PHAM7</name>